<reference evidence="2" key="1">
    <citation type="journal article" date="2023" name="GigaByte">
        <title>Genome assembly of the bearded iris, Iris pallida Lam.</title>
        <authorList>
            <person name="Bruccoleri R.E."/>
            <person name="Oakeley E.J."/>
            <person name="Faust A.M.E."/>
            <person name="Altorfer M."/>
            <person name="Dessus-Babus S."/>
            <person name="Burckhardt D."/>
            <person name="Oertli M."/>
            <person name="Naumann U."/>
            <person name="Petersen F."/>
            <person name="Wong J."/>
        </authorList>
    </citation>
    <scope>NUCLEOTIDE SEQUENCE</scope>
    <source>
        <strain evidence="2">GSM-AAB239-AS_SAM_17_03QT</strain>
    </source>
</reference>
<dbReference type="Proteomes" id="UP001140949">
    <property type="component" value="Unassembled WGS sequence"/>
</dbReference>
<sequence>MGRHGCGSPTRPVTGSWRWTPGHPDHRHPQPTRPIRTRARSPSSNPPPGAGGGAQESHSLRLGGDQCLGQMRVLFHYCER</sequence>
<dbReference type="AlphaFoldDB" id="A0AAX6I2K0"/>
<evidence type="ECO:0000313" key="2">
    <source>
        <dbReference type="EMBL" id="KAJ6847540.1"/>
    </source>
</evidence>
<dbReference type="EMBL" id="JANAVB010005397">
    <property type="protein sequence ID" value="KAJ6847540.1"/>
    <property type="molecule type" value="Genomic_DNA"/>
</dbReference>
<protein>
    <submittedName>
        <fullName evidence="2">Uncharacterized protein</fullName>
    </submittedName>
</protein>
<feature type="region of interest" description="Disordered" evidence="1">
    <location>
        <begin position="1"/>
        <end position="62"/>
    </location>
</feature>
<keyword evidence="3" id="KW-1185">Reference proteome</keyword>
<organism evidence="2 3">
    <name type="scientific">Iris pallida</name>
    <name type="common">Sweet iris</name>
    <dbReference type="NCBI Taxonomy" id="29817"/>
    <lineage>
        <taxon>Eukaryota</taxon>
        <taxon>Viridiplantae</taxon>
        <taxon>Streptophyta</taxon>
        <taxon>Embryophyta</taxon>
        <taxon>Tracheophyta</taxon>
        <taxon>Spermatophyta</taxon>
        <taxon>Magnoliopsida</taxon>
        <taxon>Liliopsida</taxon>
        <taxon>Asparagales</taxon>
        <taxon>Iridaceae</taxon>
        <taxon>Iridoideae</taxon>
        <taxon>Irideae</taxon>
        <taxon>Iris</taxon>
    </lineage>
</organism>
<gene>
    <name evidence="2" type="ORF">M6B38_277265</name>
</gene>
<name>A0AAX6I2K0_IRIPA</name>
<accession>A0AAX6I2K0</accession>
<proteinExistence type="predicted"/>
<comment type="caution">
    <text evidence="2">The sequence shown here is derived from an EMBL/GenBank/DDBJ whole genome shotgun (WGS) entry which is preliminary data.</text>
</comment>
<feature type="compositionally biased region" description="Basic residues" evidence="1">
    <location>
        <begin position="29"/>
        <end position="39"/>
    </location>
</feature>
<evidence type="ECO:0000256" key="1">
    <source>
        <dbReference type="SAM" id="MobiDB-lite"/>
    </source>
</evidence>
<reference evidence="2" key="2">
    <citation type="submission" date="2023-04" db="EMBL/GenBank/DDBJ databases">
        <authorList>
            <person name="Bruccoleri R.E."/>
            <person name="Oakeley E.J."/>
            <person name="Faust A.-M."/>
            <person name="Dessus-Babus S."/>
            <person name="Altorfer M."/>
            <person name="Burckhardt D."/>
            <person name="Oertli M."/>
            <person name="Naumann U."/>
            <person name="Petersen F."/>
            <person name="Wong J."/>
        </authorList>
    </citation>
    <scope>NUCLEOTIDE SEQUENCE</scope>
    <source>
        <strain evidence="2">GSM-AAB239-AS_SAM_17_03QT</strain>
        <tissue evidence="2">Leaf</tissue>
    </source>
</reference>
<evidence type="ECO:0000313" key="3">
    <source>
        <dbReference type="Proteomes" id="UP001140949"/>
    </source>
</evidence>